<reference evidence="3" key="1">
    <citation type="submission" date="2020-07" db="EMBL/GenBank/DDBJ databases">
        <authorList>
            <person name="Nieuwenhuis M."/>
            <person name="Van De Peppel L.J.J."/>
        </authorList>
    </citation>
    <scope>NUCLEOTIDE SEQUENCE</scope>
    <source>
        <strain evidence="3">AP01</strain>
        <tissue evidence="3">Mycelium</tissue>
    </source>
</reference>
<proteinExistence type="predicted"/>
<organism evidence="3 4">
    <name type="scientific">Asterophora parasitica</name>
    <dbReference type="NCBI Taxonomy" id="117018"/>
    <lineage>
        <taxon>Eukaryota</taxon>
        <taxon>Fungi</taxon>
        <taxon>Dikarya</taxon>
        <taxon>Basidiomycota</taxon>
        <taxon>Agaricomycotina</taxon>
        <taxon>Agaricomycetes</taxon>
        <taxon>Agaricomycetidae</taxon>
        <taxon>Agaricales</taxon>
        <taxon>Tricholomatineae</taxon>
        <taxon>Lyophyllaceae</taxon>
        <taxon>Asterophora</taxon>
    </lineage>
</organism>
<reference evidence="3" key="2">
    <citation type="submission" date="2021-10" db="EMBL/GenBank/DDBJ databases">
        <title>Phylogenomics reveals ancestral predisposition of the termite-cultivated fungus Termitomyces towards a domesticated lifestyle.</title>
        <authorList>
            <person name="Auxier B."/>
            <person name="Grum-Grzhimaylo A."/>
            <person name="Cardenas M.E."/>
            <person name="Lodge J.D."/>
            <person name="Laessoe T."/>
            <person name="Pedersen O."/>
            <person name="Smith M.E."/>
            <person name="Kuyper T.W."/>
            <person name="Franco-Molano E.A."/>
            <person name="Baroni T.J."/>
            <person name="Aanen D.K."/>
        </authorList>
    </citation>
    <scope>NUCLEOTIDE SEQUENCE</scope>
    <source>
        <strain evidence="3">AP01</strain>
        <tissue evidence="3">Mycelium</tissue>
    </source>
</reference>
<comment type="caution">
    <text evidence="3">The sequence shown here is derived from an EMBL/GenBank/DDBJ whole genome shotgun (WGS) entry which is preliminary data.</text>
</comment>
<feature type="compositionally biased region" description="Polar residues" evidence="1">
    <location>
        <begin position="372"/>
        <end position="381"/>
    </location>
</feature>
<feature type="compositionally biased region" description="Polar residues" evidence="1">
    <location>
        <begin position="162"/>
        <end position="171"/>
    </location>
</feature>
<dbReference type="AlphaFoldDB" id="A0A9P7GDS2"/>
<sequence length="415" mass="44373">MKYFQAVLIACVSGATLASAVPLVRHARPVVGHPATNTQVKTTSVRTTKVGKAAGQAVDLAAKFAQSAQKQIHYDPYTVNLNSYDDSQDQLPESPQHAVQRRDRRHRTAHTIAQGLHHSTKGLLKGASRAAKGIGSSAADSAGGSTALVEKLGTVAGFVQSTRAGSSSPYSSFKRRATPQNPPLGNTLSVPLHAPHIYRPASLNAIPPPRGPALPAPDTLGVPTRGSHIYQPASLNTIPPPPPPPPPQSPQAPHSPEITNLLSPLSLAGSIKTLPVKQQPQNRGLDGLERIVSGRAFENDLFARALQEKHLERAGHGVWERDLIEERDLNDEVYTRALEDALVARGFFRDAWNRLRGKKGDRKAAVGGDSGSRAQQSTTDAAANDGAGESDAISMSRRDLEDLMVYARALEEELI</sequence>
<feature type="compositionally biased region" description="Pro residues" evidence="1">
    <location>
        <begin position="206"/>
        <end position="215"/>
    </location>
</feature>
<evidence type="ECO:0000256" key="1">
    <source>
        <dbReference type="SAM" id="MobiDB-lite"/>
    </source>
</evidence>
<feature type="signal peptide" evidence="2">
    <location>
        <begin position="1"/>
        <end position="20"/>
    </location>
</feature>
<dbReference type="EMBL" id="JABCKV010000048">
    <property type="protein sequence ID" value="KAG5645147.1"/>
    <property type="molecule type" value="Genomic_DNA"/>
</dbReference>
<evidence type="ECO:0000313" key="3">
    <source>
        <dbReference type="EMBL" id="KAG5645147.1"/>
    </source>
</evidence>
<feature type="compositionally biased region" description="Polar residues" evidence="1">
    <location>
        <begin position="83"/>
        <end position="93"/>
    </location>
</feature>
<name>A0A9P7GDS2_9AGAR</name>
<feature type="region of interest" description="Disordered" evidence="1">
    <location>
        <begin position="359"/>
        <end position="392"/>
    </location>
</feature>
<feature type="region of interest" description="Disordered" evidence="1">
    <location>
        <begin position="83"/>
        <end position="107"/>
    </location>
</feature>
<keyword evidence="2" id="KW-0732">Signal</keyword>
<keyword evidence="4" id="KW-1185">Reference proteome</keyword>
<protein>
    <submittedName>
        <fullName evidence="3">Uncharacterized protein</fullName>
    </submittedName>
</protein>
<accession>A0A9P7GDS2</accession>
<evidence type="ECO:0000256" key="2">
    <source>
        <dbReference type="SAM" id="SignalP"/>
    </source>
</evidence>
<feature type="non-terminal residue" evidence="3">
    <location>
        <position position="415"/>
    </location>
</feature>
<gene>
    <name evidence="3" type="ORF">DXG03_006864</name>
</gene>
<feature type="compositionally biased region" description="Pro residues" evidence="1">
    <location>
        <begin position="238"/>
        <end position="250"/>
    </location>
</feature>
<feature type="chain" id="PRO_5040348847" evidence="2">
    <location>
        <begin position="21"/>
        <end position="415"/>
    </location>
</feature>
<feature type="region of interest" description="Disordered" evidence="1">
    <location>
        <begin position="203"/>
        <end position="259"/>
    </location>
</feature>
<feature type="region of interest" description="Disordered" evidence="1">
    <location>
        <begin position="162"/>
        <end position="186"/>
    </location>
</feature>
<dbReference type="Proteomes" id="UP000775547">
    <property type="component" value="Unassembled WGS sequence"/>
</dbReference>
<evidence type="ECO:0000313" key="4">
    <source>
        <dbReference type="Proteomes" id="UP000775547"/>
    </source>
</evidence>